<dbReference type="RefSeq" id="WP_330078213.1">
    <property type="nucleotide sequence ID" value="NZ_JAZDQJ010000068.1"/>
</dbReference>
<sequence length="106" mass="12302">MQNTTNDSKNQPEENQMHVLERIIRHEPPVEVILLLTRSTDGISLPRLDRFYSMANWPHVKHNLGLFEVLDAMQKASLIEQSGLQITKGPLWREATFMAEKKYSLE</sequence>
<protein>
    <submittedName>
        <fullName evidence="1">Uncharacterized protein</fullName>
    </submittedName>
</protein>
<organism evidence="1 2">
    <name type="scientific">Pseudomonas ulcerans</name>
    <dbReference type="NCBI Taxonomy" id="3115852"/>
    <lineage>
        <taxon>Bacteria</taxon>
        <taxon>Pseudomonadati</taxon>
        <taxon>Pseudomonadota</taxon>
        <taxon>Gammaproteobacteria</taxon>
        <taxon>Pseudomonadales</taxon>
        <taxon>Pseudomonadaceae</taxon>
        <taxon>Pseudomonas</taxon>
    </lineage>
</organism>
<gene>
    <name evidence="1" type="ORF">V0R50_30445</name>
</gene>
<keyword evidence="2" id="KW-1185">Reference proteome</keyword>
<evidence type="ECO:0000313" key="1">
    <source>
        <dbReference type="EMBL" id="MEE1937565.1"/>
    </source>
</evidence>
<dbReference type="EMBL" id="JAZDQJ010000068">
    <property type="protein sequence ID" value="MEE1937565.1"/>
    <property type="molecule type" value="Genomic_DNA"/>
</dbReference>
<evidence type="ECO:0000313" key="2">
    <source>
        <dbReference type="Proteomes" id="UP001335100"/>
    </source>
</evidence>
<accession>A0ABU7I182</accession>
<reference evidence="1 2" key="1">
    <citation type="submission" date="2024-01" db="EMBL/GenBank/DDBJ databases">
        <title>Unpublished Manusciprt.</title>
        <authorList>
            <person name="Duman M."/>
            <person name="Valdes E.G."/>
            <person name="Ajmi N."/>
            <person name="Altun S."/>
            <person name="Saticioglu I.B."/>
        </authorList>
    </citation>
    <scope>NUCLEOTIDE SEQUENCE [LARGE SCALE GENOMIC DNA]</scope>
    <source>
        <strain evidence="1 2">148P</strain>
    </source>
</reference>
<proteinExistence type="predicted"/>
<dbReference type="Proteomes" id="UP001335100">
    <property type="component" value="Unassembled WGS sequence"/>
</dbReference>
<comment type="caution">
    <text evidence="1">The sequence shown here is derived from an EMBL/GenBank/DDBJ whole genome shotgun (WGS) entry which is preliminary data.</text>
</comment>
<name>A0ABU7I182_9PSED</name>